<gene>
    <name evidence="3" type="ORF">D5H75_20035</name>
</gene>
<proteinExistence type="predicted"/>
<evidence type="ECO:0000313" key="3">
    <source>
        <dbReference type="EMBL" id="RJL31335.1"/>
    </source>
</evidence>
<feature type="transmembrane region" description="Helical" evidence="1">
    <location>
        <begin position="21"/>
        <end position="42"/>
    </location>
</feature>
<dbReference type="OrthoDB" id="3824918at2"/>
<keyword evidence="4" id="KW-1185">Reference proteome</keyword>
<dbReference type="Proteomes" id="UP000265768">
    <property type="component" value="Unassembled WGS sequence"/>
</dbReference>
<dbReference type="InterPro" id="IPR019692">
    <property type="entry name" value="CFP-6_PH"/>
</dbReference>
<accession>A0A3A4ASP4</accession>
<dbReference type="EMBL" id="QZEY01000007">
    <property type="protein sequence ID" value="RJL31335.1"/>
    <property type="molecule type" value="Genomic_DNA"/>
</dbReference>
<dbReference type="RefSeq" id="WP_119928020.1">
    <property type="nucleotide sequence ID" value="NZ_QZEY01000007.1"/>
</dbReference>
<evidence type="ECO:0000313" key="4">
    <source>
        <dbReference type="Proteomes" id="UP000265768"/>
    </source>
</evidence>
<keyword evidence="1" id="KW-0812">Transmembrane</keyword>
<comment type="caution">
    <text evidence="3">The sequence shown here is derived from an EMBL/GenBank/DDBJ whole genome shotgun (WGS) entry which is preliminary data.</text>
</comment>
<evidence type="ECO:0000259" key="2">
    <source>
        <dbReference type="Pfam" id="PF10756"/>
    </source>
</evidence>
<sequence length="153" mass="16656">MEHVPTLPVTWRPRRGRIVSYGFAVFVVAGSVVLALLLPASFHLPDRLGIIVFCLLVAGLLHVLARSRVEASAEGVTVVNPTRTHRLAWAEIVDVRFVRGDSWPRFDLSDGDTLGALGIQSADGDLALQAVADLRALIRKYGEADEPRHDGVL</sequence>
<name>A0A3A4ASP4_9ACTN</name>
<dbReference type="AlphaFoldDB" id="A0A3A4ASP4"/>
<keyword evidence="1" id="KW-1133">Transmembrane helix</keyword>
<organism evidence="3 4">
    <name type="scientific">Bailinhaonella thermotolerans</name>
    <dbReference type="NCBI Taxonomy" id="1070861"/>
    <lineage>
        <taxon>Bacteria</taxon>
        <taxon>Bacillati</taxon>
        <taxon>Actinomycetota</taxon>
        <taxon>Actinomycetes</taxon>
        <taxon>Streptosporangiales</taxon>
        <taxon>Streptosporangiaceae</taxon>
        <taxon>Bailinhaonella</taxon>
    </lineage>
</organism>
<dbReference type="Pfam" id="PF10756">
    <property type="entry name" value="bPH_6"/>
    <property type="match status" value="1"/>
</dbReference>
<reference evidence="3 4" key="1">
    <citation type="submission" date="2018-09" db="EMBL/GenBank/DDBJ databases">
        <title>YIM 75507 draft genome.</title>
        <authorList>
            <person name="Tang S."/>
            <person name="Feng Y."/>
        </authorList>
    </citation>
    <scope>NUCLEOTIDE SEQUENCE [LARGE SCALE GENOMIC DNA]</scope>
    <source>
        <strain evidence="3 4">YIM 75507</strain>
    </source>
</reference>
<protein>
    <submittedName>
        <fullName evidence="3">PH domain-containing protein</fullName>
    </submittedName>
</protein>
<evidence type="ECO:0000256" key="1">
    <source>
        <dbReference type="SAM" id="Phobius"/>
    </source>
</evidence>
<feature type="domain" description="Low molecular weight protein antigen 6 PH" evidence="2">
    <location>
        <begin position="66"/>
        <end position="135"/>
    </location>
</feature>
<keyword evidence="1" id="KW-0472">Membrane</keyword>
<feature type="transmembrane region" description="Helical" evidence="1">
    <location>
        <begin position="48"/>
        <end position="65"/>
    </location>
</feature>